<dbReference type="Proteomes" id="UP001604336">
    <property type="component" value="Unassembled WGS sequence"/>
</dbReference>
<sequence length="118" mass="13890">MGSSIAPLLPAHSKRSEKSKTRTEKEKSPKHSYVRPEEEKERLEYYEDDDNDDENLRFTNYLKAMEILVNFRMPLMDKHNRRGDPSNHINIYKTKLQGHSPTVKCQNFHTTLVSDAKR</sequence>
<evidence type="ECO:0000256" key="1">
    <source>
        <dbReference type="SAM" id="MobiDB-lite"/>
    </source>
</evidence>
<feature type="region of interest" description="Disordered" evidence="1">
    <location>
        <begin position="1"/>
        <end position="53"/>
    </location>
</feature>
<reference evidence="3" key="1">
    <citation type="submission" date="2024-07" db="EMBL/GenBank/DDBJ databases">
        <title>Two chromosome-level genome assemblies of Korean endemic species Abeliophyllum distichum and Forsythia ovata (Oleaceae).</title>
        <authorList>
            <person name="Jang H."/>
        </authorList>
    </citation>
    <scope>NUCLEOTIDE SEQUENCE [LARGE SCALE GENOMIC DNA]</scope>
</reference>
<accession>A0ABD1SZJ7</accession>
<evidence type="ECO:0000313" key="2">
    <source>
        <dbReference type="EMBL" id="KAL2505890.1"/>
    </source>
</evidence>
<organism evidence="2 3">
    <name type="scientific">Abeliophyllum distichum</name>
    <dbReference type="NCBI Taxonomy" id="126358"/>
    <lineage>
        <taxon>Eukaryota</taxon>
        <taxon>Viridiplantae</taxon>
        <taxon>Streptophyta</taxon>
        <taxon>Embryophyta</taxon>
        <taxon>Tracheophyta</taxon>
        <taxon>Spermatophyta</taxon>
        <taxon>Magnoliopsida</taxon>
        <taxon>eudicotyledons</taxon>
        <taxon>Gunneridae</taxon>
        <taxon>Pentapetalae</taxon>
        <taxon>asterids</taxon>
        <taxon>lamiids</taxon>
        <taxon>Lamiales</taxon>
        <taxon>Oleaceae</taxon>
        <taxon>Forsythieae</taxon>
        <taxon>Abeliophyllum</taxon>
    </lineage>
</organism>
<feature type="compositionally biased region" description="Basic and acidic residues" evidence="1">
    <location>
        <begin position="14"/>
        <end position="45"/>
    </location>
</feature>
<protein>
    <submittedName>
        <fullName evidence="2">Uncharacterized protein</fullName>
    </submittedName>
</protein>
<keyword evidence="3" id="KW-1185">Reference proteome</keyword>
<proteinExistence type="predicted"/>
<dbReference type="AlphaFoldDB" id="A0ABD1SZJ7"/>
<comment type="caution">
    <text evidence="2">The sequence shown here is derived from an EMBL/GenBank/DDBJ whole genome shotgun (WGS) entry which is preliminary data.</text>
</comment>
<gene>
    <name evidence="2" type="ORF">Adt_21511</name>
</gene>
<dbReference type="EMBL" id="JBFOLK010000006">
    <property type="protein sequence ID" value="KAL2505890.1"/>
    <property type="molecule type" value="Genomic_DNA"/>
</dbReference>
<evidence type="ECO:0000313" key="3">
    <source>
        <dbReference type="Proteomes" id="UP001604336"/>
    </source>
</evidence>
<name>A0ABD1SZJ7_9LAMI</name>